<proteinExistence type="predicted"/>
<reference evidence="1 2" key="1">
    <citation type="submission" date="2021-11" db="EMBL/GenBank/DDBJ databases">
        <title>Lacrimispora sp. nov. NSJ-141 isolated from human feces.</title>
        <authorList>
            <person name="Abdugheni R."/>
        </authorList>
    </citation>
    <scope>NUCLEOTIDE SEQUENCE [LARGE SCALE GENOMIC DNA]</scope>
    <source>
        <strain evidence="1 2">NSJ-141</strain>
    </source>
</reference>
<keyword evidence="2" id="KW-1185">Reference proteome</keyword>
<dbReference type="Proteomes" id="UP001299265">
    <property type="component" value="Unassembled WGS sequence"/>
</dbReference>
<comment type="caution">
    <text evidence="1">The sequence shown here is derived from an EMBL/GenBank/DDBJ whole genome shotgun (WGS) entry which is preliminary data.</text>
</comment>
<evidence type="ECO:0000313" key="1">
    <source>
        <dbReference type="EMBL" id="MCD2491593.1"/>
    </source>
</evidence>
<evidence type="ECO:0000313" key="2">
    <source>
        <dbReference type="Proteomes" id="UP001299265"/>
    </source>
</evidence>
<sequence length="56" mass="7093">MKKDRPFRYHGYVLKYSIAAYEIGEQEEIIDWLTRQEYDFLSEEEKKDYVYFEWNE</sequence>
<gene>
    <name evidence="1" type="ORF">LQE92_02995</name>
</gene>
<dbReference type="EMBL" id="JAJNOR010000001">
    <property type="protein sequence ID" value="MCD2491593.1"/>
    <property type="molecule type" value="Genomic_DNA"/>
</dbReference>
<name>A0AAP2W6S4_9FIRM</name>
<dbReference type="RefSeq" id="WP_231061515.1">
    <property type="nucleotide sequence ID" value="NZ_JAJNOR010000001.1"/>
</dbReference>
<accession>A0AAP2W6S4</accession>
<organism evidence="1 2">
    <name type="scientific">Lientehia hominis</name>
    <dbReference type="NCBI Taxonomy" id="2897778"/>
    <lineage>
        <taxon>Bacteria</taxon>
        <taxon>Bacillati</taxon>
        <taxon>Bacillota</taxon>
        <taxon>Clostridia</taxon>
        <taxon>Lachnospirales</taxon>
        <taxon>Lachnospiraceae</taxon>
        <taxon>Lientehia</taxon>
    </lineage>
</organism>
<protein>
    <submittedName>
        <fullName evidence="1">Uncharacterized protein</fullName>
    </submittedName>
</protein>
<dbReference type="AlphaFoldDB" id="A0AAP2W6S4"/>